<evidence type="ECO:0000256" key="1">
    <source>
        <dbReference type="SAM" id="MobiDB-lite"/>
    </source>
</evidence>
<proteinExistence type="predicted"/>
<dbReference type="EMBL" id="QGTJ01000003">
    <property type="protein sequence ID" value="PWV63501.1"/>
    <property type="molecule type" value="Genomic_DNA"/>
</dbReference>
<protein>
    <submittedName>
        <fullName evidence="2">Uncharacterized protein</fullName>
    </submittedName>
</protein>
<gene>
    <name evidence="2" type="ORF">C7443_103432</name>
</gene>
<comment type="caution">
    <text evidence="2">The sequence shown here is derived from an EMBL/GenBank/DDBJ whole genome shotgun (WGS) entry which is preliminary data.</text>
</comment>
<accession>A0A317MXG4</accession>
<evidence type="ECO:0000313" key="3">
    <source>
        <dbReference type="Proteomes" id="UP000246569"/>
    </source>
</evidence>
<feature type="compositionally biased region" description="Low complexity" evidence="1">
    <location>
        <begin position="12"/>
        <end position="25"/>
    </location>
</feature>
<evidence type="ECO:0000313" key="2">
    <source>
        <dbReference type="EMBL" id="PWV63501.1"/>
    </source>
</evidence>
<dbReference type="AlphaFoldDB" id="A0A317MXG4"/>
<keyword evidence="3" id="KW-1185">Reference proteome</keyword>
<feature type="region of interest" description="Disordered" evidence="1">
    <location>
        <begin position="1"/>
        <end position="36"/>
    </location>
</feature>
<organism evidence="2 3">
    <name type="scientific">Plasticicumulans acidivorans</name>
    <dbReference type="NCBI Taxonomy" id="886464"/>
    <lineage>
        <taxon>Bacteria</taxon>
        <taxon>Pseudomonadati</taxon>
        <taxon>Pseudomonadota</taxon>
        <taxon>Gammaproteobacteria</taxon>
        <taxon>Candidatus Competibacteraceae</taxon>
        <taxon>Plasticicumulans</taxon>
    </lineage>
</organism>
<sequence>MSEQSSRPRRSPPLAALPKPGKLAGFPAQSGAPILP</sequence>
<dbReference type="Proteomes" id="UP000246569">
    <property type="component" value="Unassembled WGS sequence"/>
</dbReference>
<name>A0A317MXG4_9GAMM</name>
<reference evidence="2 3" key="1">
    <citation type="submission" date="2018-05" db="EMBL/GenBank/DDBJ databases">
        <title>Genomic Encyclopedia of Type Strains, Phase IV (KMG-IV): sequencing the most valuable type-strain genomes for metagenomic binning, comparative biology and taxonomic classification.</title>
        <authorList>
            <person name="Goeker M."/>
        </authorList>
    </citation>
    <scope>NUCLEOTIDE SEQUENCE [LARGE SCALE GENOMIC DNA]</scope>
    <source>
        <strain evidence="2 3">DSM 23606</strain>
    </source>
</reference>